<keyword evidence="4 5" id="KW-0472">Membrane</keyword>
<dbReference type="AlphaFoldDB" id="A0A8B8HU90"/>
<dbReference type="OMA" id="IIVTWAY"/>
<dbReference type="InterPro" id="IPR005828">
    <property type="entry name" value="MFS_sugar_transport-like"/>
</dbReference>
<dbReference type="SUPFAM" id="SSF103473">
    <property type="entry name" value="MFS general substrate transporter"/>
    <property type="match status" value="1"/>
</dbReference>
<feature type="transmembrane region" description="Helical" evidence="5">
    <location>
        <begin position="383"/>
        <end position="401"/>
    </location>
</feature>
<accession>A0A8B8HU90</accession>
<gene>
    <name evidence="8 9" type="primary">LOC113395085</name>
</gene>
<feature type="transmembrane region" description="Helical" evidence="5">
    <location>
        <begin position="351"/>
        <end position="371"/>
    </location>
</feature>
<name>A0A8B8HU90_VANTA</name>
<dbReference type="PANTHER" id="PTHR48021:SF46">
    <property type="entry name" value="MAJOR FACILITATOR SUPERFAMILY (MFS) PROFILE DOMAIN-CONTAINING PROTEIN"/>
    <property type="match status" value="1"/>
</dbReference>
<dbReference type="RefSeq" id="XP_026488425.2">
    <property type="nucleotide sequence ID" value="XM_026632640.2"/>
</dbReference>
<dbReference type="GeneID" id="113395085"/>
<feature type="transmembrane region" description="Helical" evidence="5">
    <location>
        <begin position="50"/>
        <end position="67"/>
    </location>
</feature>
<dbReference type="PROSITE" id="PS00216">
    <property type="entry name" value="SUGAR_TRANSPORT_1"/>
    <property type="match status" value="1"/>
</dbReference>
<evidence type="ECO:0000256" key="2">
    <source>
        <dbReference type="ARBA" id="ARBA00022692"/>
    </source>
</evidence>
<feature type="transmembrane region" description="Helical" evidence="5">
    <location>
        <begin position="311"/>
        <end position="331"/>
    </location>
</feature>
<evidence type="ECO:0000256" key="4">
    <source>
        <dbReference type="ARBA" id="ARBA00023136"/>
    </source>
</evidence>
<keyword evidence="7" id="KW-1185">Reference proteome</keyword>
<feature type="transmembrane region" description="Helical" evidence="5">
    <location>
        <begin position="140"/>
        <end position="161"/>
    </location>
</feature>
<feature type="transmembrane region" description="Helical" evidence="5">
    <location>
        <begin position="246"/>
        <end position="269"/>
    </location>
</feature>
<feature type="transmembrane region" description="Helical" evidence="5">
    <location>
        <begin position="281"/>
        <end position="299"/>
    </location>
</feature>
<feature type="transmembrane region" description="Helical" evidence="5">
    <location>
        <begin position="413"/>
        <end position="435"/>
    </location>
</feature>
<keyword evidence="3 5" id="KW-1133">Transmembrane helix</keyword>
<dbReference type="PANTHER" id="PTHR48021">
    <property type="match status" value="1"/>
</dbReference>
<dbReference type="PROSITE" id="PS00217">
    <property type="entry name" value="SUGAR_TRANSPORT_2"/>
    <property type="match status" value="1"/>
</dbReference>
<reference evidence="8 9" key="1">
    <citation type="submission" date="2025-05" db="UniProtKB">
        <authorList>
            <consortium name="RefSeq"/>
        </authorList>
    </citation>
    <scope>IDENTIFICATION</scope>
    <source>
        <tissue evidence="8 9">Whole body</tissue>
    </source>
</reference>
<proteinExistence type="predicted"/>
<dbReference type="Gene3D" id="1.20.1250.20">
    <property type="entry name" value="MFS general substrate transporter like domains"/>
    <property type="match status" value="1"/>
</dbReference>
<dbReference type="GO" id="GO:0005886">
    <property type="term" value="C:plasma membrane"/>
    <property type="evidence" value="ECO:0007669"/>
    <property type="project" value="UniProtKB-SubCell"/>
</dbReference>
<keyword evidence="2 5" id="KW-0812">Transmembrane</keyword>
<evidence type="ECO:0000256" key="1">
    <source>
        <dbReference type="ARBA" id="ARBA00004141"/>
    </source>
</evidence>
<dbReference type="InterPro" id="IPR020846">
    <property type="entry name" value="MFS_dom"/>
</dbReference>
<dbReference type="GO" id="GO:0022857">
    <property type="term" value="F:transmembrane transporter activity"/>
    <property type="evidence" value="ECO:0007669"/>
    <property type="project" value="InterPro"/>
</dbReference>
<feature type="transmembrane region" description="Helical" evidence="5">
    <location>
        <begin position="109"/>
        <end position="128"/>
    </location>
</feature>
<feature type="domain" description="Major facilitator superfamily (MFS) profile" evidence="6">
    <location>
        <begin position="7"/>
        <end position="439"/>
    </location>
</feature>
<evidence type="ECO:0000256" key="3">
    <source>
        <dbReference type="ARBA" id="ARBA00022989"/>
    </source>
</evidence>
<protein>
    <submittedName>
        <fullName evidence="8 9">Facilitated trehalose transporter Tret1-like</fullName>
    </submittedName>
</protein>
<dbReference type="InterPro" id="IPR050549">
    <property type="entry name" value="MFS_Trehalose_Transporter"/>
</dbReference>
<dbReference type="InterPro" id="IPR036259">
    <property type="entry name" value="MFS_trans_sf"/>
</dbReference>
<dbReference type="PROSITE" id="PS50850">
    <property type="entry name" value="MFS"/>
    <property type="match status" value="1"/>
</dbReference>
<evidence type="ECO:0000256" key="5">
    <source>
        <dbReference type="SAM" id="Phobius"/>
    </source>
</evidence>
<evidence type="ECO:0000313" key="9">
    <source>
        <dbReference type="RefSeq" id="XP_026488425.2"/>
    </source>
</evidence>
<feature type="transmembrane region" description="Helical" evidence="5">
    <location>
        <begin position="79"/>
        <end position="103"/>
    </location>
</feature>
<organism evidence="7 8">
    <name type="scientific">Vanessa tameamea</name>
    <name type="common">Kamehameha butterfly</name>
    <dbReference type="NCBI Taxonomy" id="334116"/>
    <lineage>
        <taxon>Eukaryota</taxon>
        <taxon>Metazoa</taxon>
        <taxon>Ecdysozoa</taxon>
        <taxon>Arthropoda</taxon>
        <taxon>Hexapoda</taxon>
        <taxon>Insecta</taxon>
        <taxon>Pterygota</taxon>
        <taxon>Neoptera</taxon>
        <taxon>Endopterygota</taxon>
        <taxon>Lepidoptera</taxon>
        <taxon>Glossata</taxon>
        <taxon>Ditrysia</taxon>
        <taxon>Papilionoidea</taxon>
        <taxon>Nymphalidae</taxon>
        <taxon>Nymphalinae</taxon>
        <taxon>Vanessa</taxon>
    </lineage>
</organism>
<evidence type="ECO:0000313" key="7">
    <source>
        <dbReference type="Proteomes" id="UP001652626"/>
    </source>
</evidence>
<evidence type="ECO:0000259" key="6">
    <source>
        <dbReference type="PROSITE" id="PS50850"/>
    </source>
</evidence>
<dbReference type="Pfam" id="PF00083">
    <property type="entry name" value="Sugar_tr"/>
    <property type="match status" value="1"/>
</dbReference>
<dbReference type="Proteomes" id="UP001652626">
    <property type="component" value="Chromosome 9"/>
</dbReference>
<dbReference type="OrthoDB" id="4142200at2759"/>
<sequence length="482" mass="53020">MERGRRVQYFAAFALSLATTTMGVISAWPTPVLPKLHNNETSFNITDNEIATMLAMSSPGFVLGSLVTRFVSDMFGRRATVLTSAAPFGAGMLIAATASQAWLLCVMKLLWGFGTGMVATVISIYLAEISDKDLRGKLSVGTRFMFNFGSLLMISIGPFLSYDILNYSISVLPLIFFVACLCIPESPYFYLKEGKVEQARRALSRLKEKENVDTELEMMRQDVSKEMKNSSSTVELFTGKQYRRSIIIAAGLKITQIMTGAVTIQQYLGRIMQEIDSDMKLSTLLIIFGAVKFVVGIMSSCLADRVGRRPLLIYSFLGTGVSLAIAGSYFFLQEVVRIDHSSLRTFGYIPFVAIIFSNVISTVGFNSIIGIIPAEIFALNVKAVAMTSLNVFGGFLGFSVAKSYQAIKNIWGLWGVFLIFALVAITGAIFSYLIVPETRGKSLREIQDILNTGVNDVPEGESGVECTELKQLREENDINHKC</sequence>
<evidence type="ECO:0000313" key="8">
    <source>
        <dbReference type="RefSeq" id="XP_026488423.2"/>
    </source>
</evidence>
<feature type="transmembrane region" description="Helical" evidence="5">
    <location>
        <begin position="167"/>
        <end position="191"/>
    </location>
</feature>
<comment type="subcellular location">
    <subcellularLocation>
        <location evidence="1">Membrane</location>
        <topology evidence="1">Multi-pass membrane protein</topology>
    </subcellularLocation>
</comment>
<dbReference type="InterPro" id="IPR005829">
    <property type="entry name" value="Sugar_transporter_CS"/>
</dbReference>
<dbReference type="RefSeq" id="XP_026488423.2">
    <property type="nucleotide sequence ID" value="XM_026632638.2"/>
</dbReference>